<organism evidence="2">
    <name type="scientific">Ixodes ricinus</name>
    <name type="common">Common tick</name>
    <name type="synonym">Acarus ricinus</name>
    <dbReference type="NCBI Taxonomy" id="34613"/>
    <lineage>
        <taxon>Eukaryota</taxon>
        <taxon>Metazoa</taxon>
        <taxon>Ecdysozoa</taxon>
        <taxon>Arthropoda</taxon>
        <taxon>Chelicerata</taxon>
        <taxon>Arachnida</taxon>
        <taxon>Acari</taxon>
        <taxon>Parasitiformes</taxon>
        <taxon>Ixodida</taxon>
        <taxon>Ixodoidea</taxon>
        <taxon>Ixodidae</taxon>
        <taxon>Ixodinae</taxon>
        <taxon>Ixodes</taxon>
    </lineage>
</organism>
<dbReference type="InterPro" id="IPR053280">
    <property type="entry name" value="Aerolysin-like_pore-former"/>
</dbReference>
<keyword evidence="1" id="KW-0732">Signal</keyword>
<dbReference type="AlphaFoldDB" id="V5GZ86"/>
<accession>V5GZ86</accession>
<name>V5GZ86_IXORI</name>
<dbReference type="EMBL" id="GANP01014739">
    <property type="protein sequence ID" value="JAB69729.1"/>
    <property type="molecule type" value="mRNA"/>
</dbReference>
<reference evidence="2" key="1">
    <citation type="journal article" date="2015" name="Sci. Rep.">
        <title>Tissue- and time-dependent transcription in Ixodes ricinus salivary glands and midguts when blood feeding on the vertebrate host.</title>
        <authorList>
            <person name="Kotsyfakis M."/>
            <person name="Schwarz A."/>
            <person name="Erhart J."/>
            <person name="Ribeiro J.M."/>
        </authorList>
    </citation>
    <scope>NUCLEOTIDE SEQUENCE</scope>
    <source>
        <tissue evidence="2">Salivary gland and midgut</tissue>
    </source>
</reference>
<feature type="signal peptide" evidence="1">
    <location>
        <begin position="1"/>
        <end position="22"/>
    </location>
</feature>
<dbReference type="Pfam" id="PF03318">
    <property type="entry name" value="ETX_MTX2"/>
    <property type="match status" value="1"/>
</dbReference>
<sequence>MAQSLQLHLLLLVLIPIPQCGGSLIDLEDIVYQFLLQNCSSNERLVTYDVTGDNGTRGPNREKSLAEYPPVTIKVGPVSYGKAQVESLQLSAVYVQLFHNNQTNVPGKAQISEQVQHEDEYIWTVNKGLEFTTKLKFSINVPLVYQFSSEISTSVKTSTGSTTVETRTTKQWIKQDVTIPPGATIEAKWFVNKAKVVVPWVSEITLNGYVAALFETPDKELTLEVHLTQAALNMNTSQETDLPSLSGLQDSLQQT</sequence>
<proteinExistence type="evidence at transcript level"/>
<feature type="chain" id="PRO_5004734033" evidence="1">
    <location>
        <begin position="23"/>
        <end position="255"/>
    </location>
</feature>
<dbReference type="PANTHER" id="PTHR34007:SF1">
    <property type="entry name" value="AEROLYSIN-LIKE PROTEIN-RELATED"/>
    <property type="match status" value="1"/>
</dbReference>
<dbReference type="InterPro" id="IPR004991">
    <property type="entry name" value="Aerolysin-like"/>
</dbReference>
<dbReference type="SUPFAM" id="SSF56973">
    <property type="entry name" value="Aerolisin/ETX pore-forming domain"/>
    <property type="match status" value="1"/>
</dbReference>
<dbReference type="PANTHER" id="PTHR34007">
    <property type="entry name" value="AEROLYSIN-LIKE PROTEIN-RELATED"/>
    <property type="match status" value="1"/>
</dbReference>
<protein>
    <submittedName>
        <fullName evidence="2">Putative salivary secreted peptide</fullName>
    </submittedName>
</protein>
<dbReference type="Gene3D" id="2.170.15.10">
    <property type="entry name" value="Proaerolysin, chain A, domain 3"/>
    <property type="match status" value="1"/>
</dbReference>
<evidence type="ECO:0000256" key="1">
    <source>
        <dbReference type="SAM" id="SignalP"/>
    </source>
</evidence>
<evidence type="ECO:0000313" key="2">
    <source>
        <dbReference type="EMBL" id="JAB69729.1"/>
    </source>
</evidence>